<dbReference type="STRING" id="446465.Bfae_11740"/>
<organism evidence="5 6">
    <name type="scientific">Brachybacterium faecium (strain ATCC 43885 / DSM 4810 / JCM 11609 / LMG 19847 / NBRC 14762 / NCIMB 9860 / 6-10)</name>
    <dbReference type="NCBI Taxonomy" id="446465"/>
    <lineage>
        <taxon>Bacteria</taxon>
        <taxon>Bacillati</taxon>
        <taxon>Actinomycetota</taxon>
        <taxon>Actinomycetes</taxon>
        <taxon>Micrococcales</taxon>
        <taxon>Dermabacteraceae</taxon>
        <taxon>Brachybacterium</taxon>
    </lineage>
</organism>
<dbReference type="PROSITE" id="PS50088">
    <property type="entry name" value="ANK_REPEAT"/>
    <property type="match status" value="2"/>
</dbReference>
<evidence type="ECO:0000313" key="6">
    <source>
        <dbReference type="Proteomes" id="UP000001919"/>
    </source>
</evidence>
<feature type="repeat" description="ANK" evidence="3">
    <location>
        <begin position="61"/>
        <end position="93"/>
    </location>
</feature>
<dbReference type="SUPFAM" id="SSF48403">
    <property type="entry name" value="Ankyrin repeat"/>
    <property type="match status" value="1"/>
</dbReference>
<accession>C7MBR3</accession>
<dbReference type="AlphaFoldDB" id="C7MBR3"/>
<evidence type="ECO:0000313" key="5">
    <source>
        <dbReference type="EMBL" id="ACU85020.1"/>
    </source>
</evidence>
<protein>
    <submittedName>
        <fullName evidence="5">Ankyrin repeat-containing protein</fullName>
    </submittedName>
</protein>
<gene>
    <name evidence="5" type="ordered locus">Bfae_11740</name>
</gene>
<evidence type="ECO:0000256" key="2">
    <source>
        <dbReference type="ARBA" id="ARBA00023043"/>
    </source>
</evidence>
<dbReference type="PATRIC" id="fig|446465.5.peg.1174"/>
<evidence type="ECO:0000256" key="1">
    <source>
        <dbReference type="ARBA" id="ARBA00022737"/>
    </source>
</evidence>
<keyword evidence="2 3" id="KW-0040">ANK repeat</keyword>
<keyword evidence="6" id="KW-1185">Reference proteome</keyword>
<dbReference type="PRINTS" id="PR01415">
    <property type="entry name" value="ANKYRIN"/>
</dbReference>
<reference evidence="5 6" key="1">
    <citation type="journal article" date="2009" name="Stand. Genomic Sci.">
        <title>Complete genome sequence of Brachybacterium faecium type strain (Schefferle 6-10).</title>
        <authorList>
            <person name="Lapidus A."/>
            <person name="Pukall R."/>
            <person name="Labuttii K."/>
            <person name="Copeland A."/>
            <person name="Del Rio T.G."/>
            <person name="Nolan M."/>
            <person name="Chen F."/>
            <person name="Lucas S."/>
            <person name="Tice H."/>
            <person name="Cheng J.F."/>
            <person name="Bruce D."/>
            <person name="Goodwin L."/>
            <person name="Pitluck S."/>
            <person name="Rohde M."/>
            <person name="Goker M."/>
            <person name="Pati A."/>
            <person name="Ivanova N."/>
            <person name="Mavrommatis K."/>
            <person name="Chen A."/>
            <person name="Palaniappan K."/>
            <person name="D'haeseleer P."/>
            <person name="Chain P."/>
            <person name="Bristow J."/>
            <person name="Eisen J.A."/>
            <person name="Markowitz V."/>
            <person name="Hugenholtz P."/>
            <person name="Kyrpides N.C."/>
            <person name="Klenk H.P."/>
        </authorList>
    </citation>
    <scope>NUCLEOTIDE SEQUENCE [LARGE SCALE GENOMIC DNA]</scope>
    <source>
        <strain evidence="6">ATCC 43885 / DSM 4810 / JCM 11609 / LMG 19847 / NBRC 14762 / NCIMB 9860 / 6-10</strain>
    </source>
</reference>
<dbReference type="PROSITE" id="PS50297">
    <property type="entry name" value="ANK_REP_REGION"/>
    <property type="match status" value="2"/>
</dbReference>
<dbReference type="KEGG" id="bfa:Bfae_11740"/>
<dbReference type="HOGENOM" id="CLU_000134_34_2_11"/>
<dbReference type="Proteomes" id="UP000001919">
    <property type="component" value="Chromosome"/>
</dbReference>
<name>C7MBR3_BRAFD</name>
<dbReference type="OrthoDB" id="306540at2"/>
<dbReference type="SMART" id="SM00248">
    <property type="entry name" value="ANK"/>
    <property type="match status" value="3"/>
</dbReference>
<evidence type="ECO:0000256" key="3">
    <source>
        <dbReference type="PROSITE-ProRule" id="PRU00023"/>
    </source>
</evidence>
<dbReference type="PANTHER" id="PTHR24171">
    <property type="entry name" value="ANKYRIN REPEAT DOMAIN-CONTAINING PROTEIN 39-RELATED"/>
    <property type="match status" value="1"/>
</dbReference>
<feature type="region of interest" description="Disordered" evidence="4">
    <location>
        <begin position="1"/>
        <end position="21"/>
    </location>
</feature>
<dbReference type="eggNOG" id="COG0666">
    <property type="taxonomic scope" value="Bacteria"/>
</dbReference>
<sequence>MRRATYPGAVNEDTQPQPADAEDEAVLALAHALLDAARQGDGDTLLPLIDQGAPVDLRDSAGNSPLMLAAYHGHAELVRELAARGADADLANDRGQSPLAGAAFKGFTDVATALLEAGADPHLGSPSALETARYFERAEIVALLEAPRG</sequence>
<keyword evidence="1" id="KW-0677">Repeat</keyword>
<dbReference type="EMBL" id="CP001643">
    <property type="protein sequence ID" value="ACU85020.1"/>
    <property type="molecule type" value="Genomic_DNA"/>
</dbReference>
<dbReference type="Pfam" id="PF12796">
    <property type="entry name" value="Ank_2"/>
    <property type="match status" value="1"/>
</dbReference>
<evidence type="ECO:0000256" key="4">
    <source>
        <dbReference type="SAM" id="MobiDB-lite"/>
    </source>
</evidence>
<dbReference type="InterPro" id="IPR002110">
    <property type="entry name" value="Ankyrin_rpt"/>
</dbReference>
<proteinExistence type="predicted"/>
<dbReference type="Gene3D" id="1.25.40.20">
    <property type="entry name" value="Ankyrin repeat-containing domain"/>
    <property type="match status" value="1"/>
</dbReference>
<feature type="repeat" description="ANK" evidence="3">
    <location>
        <begin position="94"/>
        <end position="126"/>
    </location>
</feature>
<dbReference type="InterPro" id="IPR036770">
    <property type="entry name" value="Ankyrin_rpt-contain_sf"/>
</dbReference>